<feature type="region of interest" description="Disordered" evidence="1">
    <location>
        <begin position="97"/>
        <end position="125"/>
    </location>
</feature>
<evidence type="ECO:0000313" key="4">
    <source>
        <dbReference type="Proteomes" id="UP000001542"/>
    </source>
</evidence>
<dbReference type="SMR" id="A2DW47"/>
<evidence type="ECO:0000313" key="3">
    <source>
        <dbReference type="EMBL" id="EAY15348.1"/>
    </source>
</evidence>
<dbReference type="VEuPathDB" id="TrichDB:TVAGG3_0804880"/>
<dbReference type="KEGG" id="tva:4773351"/>
<evidence type="ECO:0000256" key="2">
    <source>
        <dbReference type="SAM" id="Phobius"/>
    </source>
</evidence>
<dbReference type="VEuPathDB" id="TrichDB:TVAG_224240"/>
<name>A2DW47_TRIV3</name>
<keyword evidence="2" id="KW-0472">Membrane</keyword>
<evidence type="ECO:0000256" key="1">
    <source>
        <dbReference type="SAM" id="MobiDB-lite"/>
    </source>
</evidence>
<keyword evidence="2" id="KW-1133">Transmembrane helix</keyword>
<gene>
    <name evidence="3" type="ORF">TVAG_224240</name>
</gene>
<sequence>MTYYGNATTPISSSFSCKNNNNELLSGDYLHNNNISSCNNTNYLLLSLNKGKIEFSKFSFDNPLISNEGMPQYDDGSLKARWAHHWILLIKMPPKTPEITPEMTPPDNKGNNNNEDDPNNQKNNSGNKLSGGAIAGIVIGVIVVIAVCIAAFIIIRKRKSSSTNTDAGDEV</sequence>
<dbReference type="Proteomes" id="UP000001542">
    <property type="component" value="Unassembled WGS sequence"/>
</dbReference>
<dbReference type="EMBL" id="DS113257">
    <property type="protein sequence ID" value="EAY15348.1"/>
    <property type="molecule type" value="Genomic_DNA"/>
</dbReference>
<dbReference type="PANTHER" id="PTHR16861">
    <property type="entry name" value="GLYCOPROTEIN 38"/>
    <property type="match status" value="1"/>
</dbReference>
<organism evidence="3 4">
    <name type="scientific">Trichomonas vaginalis (strain ATCC PRA-98 / G3)</name>
    <dbReference type="NCBI Taxonomy" id="412133"/>
    <lineage>
        <taxon>Eukaryota</taxon>
        <taxon>Metamonada</taxon>
        <taxon>Parabasalia</taxon>
        <taxon>Trichomonadida</taxon>
        <taxon>Trichomonadidae</taxon>
        <taxon>Trichomonas</taxon>
    </lineage>
</organism>
<reference evidence="3" key="1">
    <citation type="submission" date="2006-10" db="EMBL/GenBank/DDBJ databases">
        <authorList>
            <person name="Amadeo P."/>
            <person name="Zhao Q."/>
            <person name="Wortman J."/>
            <person name="Fraser-Liggett C."/>
            <person name="Carlton J."/>
        </authorList>
    </citation>
    <scope>NUCLEOTIDE SEQUENCE</scope>
    <source>
        <strain evidence="3">G3</strain>
    </source>
</reference>
<feature type="transmembrane region" description="Helical" evidence="2">
    <location>
        <begin position="129"/>
        <end position="155"/>
    </location>
</feature>
<dbReference type="RefSeq" id="XP_001327571.1">
    <property type="nucleotide sequence ID" value="XM_001327536.1"/>
</dbReference>
<protein>
    <submittedName>
        <fullName evidence="3">Uncharacterized protein</fullName>
    </submittedName>
</protein>
<keyword evidence="2" id="KW-0812">Transmembrane</keyword>
<reference evidence="3" key="2">
    <citation type="journal article" date="2007" name="Science">
        <title>Draft genome sequence of the sexually transmitted pathogen Trichomonas vaginalis.</title>
        <authorList>
            <person name="Carlton J.M."/>
            <person name="Hirt R.P."/>
            <person name="Silva J.C."/>
            <person name="Delcher A.L."/>
            <person name="Schatz M."/>
            <person name="Zhao Q."/>
            <person name="Wortman J.R."/>
            <person name="Bidwell S.L."/>
            <person name="Alsmark U.C.M."/>
            <person name="Besteiro S."/>
            <person name="Sicheritz-Ponten T."/>
            <person name="Noel C.J."/>
            <person name="Dacks J.B."/>
            <person name="Foster P.G."/>
            <person name="Simillion C."/>
            <person name="Van de Peer Y."/>
            <person name="Miranda-Saavedra D."/>
            <person name="Barton G.J."/>
            <person name="Westrop G.D."/>
            <person name="Mueller S."/>
            <person name="Dessi D."/>
            <person name="Fiori P.L."/>
            <person name="Ren Q."/>
            <person name="Paulsen I."/>
            <person name="Zhang H."/>
            <person name="Bastida-Corcuera F.D."/>
            <person name="Simoes-Barbosa A."/>
            <person name="Brown M.T."/>
            <person name="Hayes R.D."/>
            <person name="Mukherjee M."/>
            <person name="Okumura C.Y."/>
            <person name="Schneider R."/>
            <person name="Smith A.J."/>
            <person name="Vanacova S."/>
            <person name="Villalvazo M."/>
            <person name="Haas B.J."/>
            <person name="Pertea M."/>
            <person name="Feldblyum T.V."/>
            <person name="Utterback T.R."/>
            <person name="Shu C.L."/>
            <person name="Osoegawa K."/>
            <person name="de Jong P.J."/>
            <person name="Hrdy I."/>
            <person name="Horvathova L."/>
            <person name="Zubacova Z."/>
            <person name="Dolezal P."/>
            <person name="Malik S.B."/>
            <person name="Logsdon J.M. Jr."/>
            <person name="Henze K."/>
            <person name="Gupta A."/>
            <person name="Wang C.C."/>
            <person name="Dunne R.L."/>
            <person name="Upcroft J.A."/>
            <person name="Upcroft P."/>
            <person name="White O."/>
            <person name="Salzberg S.L."/>
            <person name="Tang P."/>
            <person name="Chiu C.-H."/>
            <person name="Lee Y.-S."/>
            <person name="Embley T.M."/>
            <person name="Coombs G.H."/>
            <person name="Mottram J.C."/>
            <person name="Tachezy J."/>
            <person name="Fraser-Liggett C.M."/>
            <person name="Johnson P.J."/>
        </authorList>
    </citation>
    <scope>NUCLEOTIDE SEQUENCE [LARGE SCALE GENOMIC DNA]</scope>
    <source>
        <strain evidence="3">G3</strain>
    </source>
</reference>
<accession>A2DW47</accession>
<keyword evidence="4" id="KW-1185">Reference proteome</keyword>
<dbReference type="PANTHER" id="PTHR16861:SF4">
    <property type="entry name" value="SH3 DOMAIN PROTEIN (AFU_ORTHOLOGUE AFUA_1G13610)"/>
    <property type="match status" value="1"/>
</dbReference>
<dbReference type="AlphaFoldDB" id="A2DW47"/>
<proteinExistence type="predicted"/>
<dbReference type="InParanoid" id="A2DW47"/>